<feature type="region of interest" description="Disordered" evidence="1">
    <location>
        <begin position="357"/>
        <end position="388"/>
    </location>
</feature>
<proteinExistence type="predicted"/>
<evidence type="ECO:0000256" key="2">
    <source>
        <dbReference type="SAM" id="SignalP"/>
    </source>
</evidence>
<dbReference type="RefSeq" id="XP_001418736.1">
    <property type="nucleotide sequence ID" value="XM_001418699.1"/>
</dbReference>
<evidence type="ECO:0000313" key="3">
    <source>
        <dbReference type="EMBL" id="ABO97029.1"/>
    </source>
</evidence>
<evidence type="ECO:0008006" key="5">
    <source>
        <dbReference type="Google" id="ProtNLM"/>
    </source>
</evidence>
<evidence type="ECO:0000313" key="4">
    <source>
        <dbReference type="Proteomes" id="UP000001568"/>
    </source>
</evidence>
<dbReference type="Proteomes" id="UP000001568">
    <property type="component" value="Chromosome 7"/>
</dbReference>
<feature type="signal peptide" evidence="2">
    <location>
        <begin position="1"/>
        <end position="33"/>
    </location>
</feature>
<evidence type="ECO:0000256" key="1">
    <source>
        <dbReference type="SAM" id="MobiDB-lite"/>
    </source>
</evidence>
<gene>
    <name evidence="3" type="ORF">OSTLU_16199</name>
</gene>
<feature type="compositionally biased region" description="Basic and acidic residues" evidence="1">
    <location>
        <begin position="364"/>
        <end position="388"/>
    </location>
</feature>
<dbReference type="GeneID" id="5002904"/>
<organism evidence="3 4">
    <name type="scientific">Ostreococcus lucimarinus (strain CCE9901)</name>
    <dbReference type="NCBI Taxonomy" id="436017"/>
    <lineage>
        <taxon>Eukaryota</taxon>
        <taxon>Viridiplantae</taxon>
        <taxon>Chlorophyta</taxon>
        <taxon>Mamiellophyceae</taxon>
        <taxon>Mamiellales</taxon>
        <taxon>Bathycoccaceae</taxon>
        <taxon>Ostreococcus</taxon>
    </lineage>
</organism>
<dbReference type="Gramene" id="ABO97029">
    <property type="protein sequence ID" value="ABO97029"/>
    <property type="gene ID" value="OSTLU_16199"/>
</dbReference>
<dbReference type="EMBL" id="CP000587">
    <property type="protein sequence ID" value="ABO97029.1"/>
    <property type="molecule type" value="Genomic_DNA"/>
</dbReference>
<dbReference type="OrthoDB" id="10411276at2759"/>
<sequence length="388" mass="42987">MFASRARSIARAFTRARALIALACVARVALARADETAQDVDAHATWLRRELPRYRARAASCVACQRVLAHFDEHLVLALQDITNAERRKATSATGERRFDAARYGAYESVIEEAVPRACATTSVALNRTLRVACERMIERSEDEVVKLYYEVGKAMERGEKEADLGEALCGANGAMGGACEDAETAAWTVSELEALETAAMKVSREDLNPWDTAPGHEGEFLSEPEYAAPKKGEVARIVASDFYKRIILERDIDAVVYFSYPTKAKEFHEAYEQTHALLAEVLEDAKDLIIAQIDVEKNDVPPPYADMATTPCVLLYRAKKKENPRWVPLRTEAGEYITGESAPTLADVLTMVSKNAKTKKTKREADKALVEASAEELHSNRAKDDEL</sequence>
<dbReference type="HOGENOM" id="CLU_712484_0_0_1"/>
<keyword evidence="2" id="KW-0732">Signal</keyword>
<keyword evidence="4" id="KW-1185">Reference proteome</keyword>
<dbReference type="KEGG" id="olu:OSTLU_16199"/>
<protein>
    <recommendedName>
        <fullName evidence="5">Thioredoxin domain-containing protein</fullName>
    </recommendedName>
</protein>
<feature type="chain" id="PRO_5002673005" description="Thioredoxin domain-containing protein" evidence="2">
    <location>
        <begin position="34"/>
        <end position="388"/>
    </location>
</feature>
<reference evidence="3 4" key="1">
    <citation type="journal article" date="2007" name="Proc. Natl. Acad. Sci. U.S.A.">
        <title>The tiny eukaryote Ostreococcus provides genomic insights into the paradox of plankton speciation.</title>
        <authorList>
            <person name="Palenik B."/>
            <person name="Grimwood J."/>
            <person name="Aerts A."/>
            <person name="Rouze P."/>
            <person name="Salamov A."/>
            <person name="Putnam N."/>
            <person name="Dupont C."/>
            <person name="Jorgensen R."/>
            <person name="Derelle E."/>
            <person name="Rombauts S."/>
            <person name="Zhou K."/>
            <person name="Otillar R."/>
            <person name="Merchant S.S."/>
            <person name="Podell S."/>
            <person name="Gaasterland T."/>
            <person name="Napoli C."/>
            <person name="Gendler K."/>
            <person name="Manuell A."/>
            <person name="Tai V."/>
            <person name="Vallon O."/>
            <person name="Piganeau G."/>
            <person name="Jancek S."/>
            <person name="Heijde M."/>
            <person name="Jabbari K."/>
            <person name="Bowler C."/>
            <person name="Lohr M."/>
            <person name="Robbens S."/>
            <person name="Werner G."/>
            <person name="Dubchak I."/>
            <person name="Pazour G.J."/>
            <person name="Ren Q."/>
            <person name="Paulsen I."/>
            <person name="Delwiche C."/>
            <person name="Schmutz J."/>
            <person name="Rokhsar D."/>
            <person name="Van de Peer Y."/>
            <person name="Moreau H."/>
            <person name="Grigoriev I.V."/>
        </authorList>
    </citation>
    <scope>NUCLEOTIDE SEQUENCE [LARGE SCALE GENOMIC DNA]</scope>
    <source>
        <strain evidence="3 4">CCE9901</strain>
    </source>
</reference>
<name>A4S0F4_OSTLU</name>
<accession>A4S0F4</accession>
<dbReference type="AlphaFoldDB" id="A4S0F4"/>
<dbReference type="OMA" id="EMFHERT"/>